<evidence type="ECO:0000259" key="2">
    <source>
        <dbReference type="Pfam" id="PF07811"/>
    </source>
</evidence>
<gene>
    <name evidence="3" type="ORF">HNR07_003407</name>
</gene>
<dbReference type="Pfam" id="PF07811">
    <property type="entry name" value="TadE"/>
    <property type="match status" value="1"/>
</dbReference>
<evidence type="ECO:0000256" key="1">
    <source>
        <dbReference type="SAM" id="MobiDB-lite"/>
    </source>
</evidence>
<dbReference type="Proteomes" id="UP000579647">
    <property type="component" value="Unassembled WGS sequence"/>
</dbReference>
<protein>
    <recommendedName>
        <fullName evidence="2">TadE-like domain-containing protein</fullName>
    </recommendedName>
</protein>
<dbReference type="RefSeq" id="WP_246420340.1">
    <property type="nucleotide sequence ID" value="NZ_BAAAKM010000139.1"/>
</dbReference>
<dbReference type="AlphaFoldDB" id="A0A840W5M6"/>
<accession>A0A840W5M6</accession>
<evidence type="ECO:0000313" key="4">
    <source>
        <dbReference type="Proteomes" id="UP000579647"/>
    </source>
</evidence>
<proteinExistence type="predicted"/>
<dbReference type="EMBL" id="JACHDO010000001">
    <property type="protein sequence ID" value="MBB5492270.1"/>
    <property type="molecule type" value="Genomic_DNA"/>
</dbReference>
<evidence type="ECO:0000313" key="3">
    <source>
        <dbReference type="EMBL" id="MBB5492270.1"/>
    </source>
</evidence>
<reference evidence="3 4" key="1">
    <citation type="submission" date="2020-08" db="EMBL/GenBank/DDBJ databases">
        <title>Sequencing the genomes of 1000 actinobacteria strains.</title>
        <authorList>
            <person name="Klenk H.-P."/>
        </authorList>
    </citation>
    <scope>NUCLEOTIDE SEQUENCE [LARGE SCALE GENOMIC DNA]</scope>
    <source>
        <strain evidence="3 4">DSM 44598</strain>
    </source>
</reference>
<feature type="domain" description="TadE-like" evidence="2">
    <location>
        <begin position="2"/>
        <end position="34"/>
    </location>
</feature>
<comment type="caution">
    <text evidence="3">The sequence shown here is derived from an EMBL/GenBank/DDBJ whole genome shotgun (WGS) entry which is preliminary data.</text>
</comment>
<keyword evidence="4" id="KW-1185">Reference proteome</keyword>
<organism evidence="3 4">
    <name type="scientific">Nocardiopsis metallicus</name>
    <dbReference type="NCBI Taxonomy" id="179819"/>
    <lineage>
        <taxon>Bacteria</taxon>
        <taxon>Bacillati</taxon>
        <taxon>Actinomycetota</taxon>
        <taxon>Actinomycetes</taxon>
        <taxon>Streptosporangiales</taxon>
        <taxon>Nocardiopsidaceae</taxon>
        <taxon>Nocardiopsis</taxon>
    </lineage>
</organism>
<dbReference type="InterPro" id="IPR012495">
    <property type="entry name" value="TadE-like_dom"/>
</dbReference>
<feature type="region of interest" description="Disordered" evidence="1">
    <location>
        <begin position="91"/>
        <end position="110"/>
    </location>
</feature>
<name>A0A840W5M6_9ACTN</name>
<sequence>MFILPLVFGMVLAVVQVGLWAHAQHRAQTVASQALSAARAFDGTTAAAYERAEQAHDQLGGSVLRAVQVEAERGPERARVRVSGQAPSLLPGARVPVSSQVSGPVEHLAP</sequence>